<evidence type="ECO:0000313" key="1">
    <source>
        <dbReference type="EMBL" id="VEL20243.1"/>
    </source>
</evidence>
<dbReference type="EMBL" id="CAAALY010045460">
    <property type="protein sequence ID" value="VEL20243.1"/>
    <property type="molecule type" value="Genomic_DNA"/>
</dbReference>
<evidence type="ECO:0000313" key="2">
    <source>
        <dbReference type="Proteomes" id="UP000784294"/>
    </source>
</evidence>
<accession>A0A448WU48</accession>
<gene>
    <name evidence="1" type="ORF">PXEA_LOCUS13683</name>
</gene>
<dbReference type="Proteomes" id="UP000784294">
    <property type="component" value="Unassembled WGS sequence"/>
</dbReference>
<proteinExistence type="predicted"/>
<keyword evidence="2" id="KW-1185">Reference proteome</keyword>
<name>A0A448WU48_9PLAT</name>
<organism evidence="1 2">
    <name type="scientific">Protopolystoma xenopodis</name>
    <dbReference type="NCBI Taxonomy" id="117903"/>
    <lineage>
        <taxon>Eukaryota</taxon>
        <taxon>Metazoa</taxon>
        <taxon>Spiralia</taxon>
        <taxon>Lophotrochozoa</taxon>
        <taxon>Platyhelminthes</taxon>
        <taxon>Monogenea</taxon>
        <taxon>Polyopisthocotylea</taxon>
        <taxon>Polystomatidea</taxon>
        <taxon>Polystomatidae</taxon>
        <taxon>Protopolystoma</taxon>
    </lineage>
</organism>
<dbReference type="AlphaFoldDB" id="A0A448WU48"/>
<protein>
    <submittedName>
        <fullName evidence="1">Uncharacterized protein</fullName>
    </submittedName>
</protein>
<comment type="caution">
    <text evidence="1">The sequence shown here is derived from an EMBL/GenBank/DDBJ whole genome shotgun (WGS) entry which is preliminary data.</text>
</comment>
<sequence>MPFLNDVTWRLTVILKNTLTGTCLTKIVHPTCCPRLRSLVLLVSSTVPSSYPLRGLCPTWHYFLRGSSNDPAIQPINLETLIVYSNNNPWSDLIEPQAASAATATAPHNSDLFLSLLCAPSLKYVLFVSESAQYSLPKLGLLNLLASSMPAPVNILLFIEKKLNRCHMASSRRFSSNISHRNMTHISESRNSESSENVISEIVPSKKSKTSISSLSKISKKIPVPVISRTRIVEKKVVKLSSLTEESLVHKLSHLHHIFWRHLLPLGLLNCARPHYESYHCL</sequence>
<reference evidence="1" key="1">
    <citation type="submission" date="2018-11" db="EMBL/GenBank/DDBJ databases">
        <authorList>
            <consortium name="Pathogen Informatics"/>
        </authorList>
    </citation>
    <scope>NUCLEOTIDE SEQUENCE</scope>
</reference>